<reference evidence="1 2" key="1">
    <citation type="submission" date="2019-01" db="EMBL/GenBank/DDBJ databases">
        <title>A draft genome assembly of the solar-powered sea slug Elysia chlorotica.</title>
        <authorList>
            <person name="Cai H."/>
            <person name="Li Q."/>
            <person name="Fang X."/>
            <person name="Li J."/>
            <person name="Curtis N.E."/>
            <person name="Altenburger A."/>
            <person name="Shibata T."/>
            <person name="Feng M."/>
            <person name="Maeda T."/>
            <person name="Schwartz J.A."/>
            <person name="Shigenobu S."/>
            <person name="Lundholm N."/>
            <person name="Nishiyama T."/>
            <person name="Yang H."/>
            <person name="Hasebe M."/>
            <person name="Li S."/>
            <person name="Pierce S.K."/>
            <person name="Wang J."/>
        </authorList>
    </citation>
    <scope>NUCLEOTIDE SEQUENCE [LARGE SCALE GENOMIC DNA]</scope>
    <source>
        <strain evidence="1">EC2010</strain>
        <tissue evidence="1">Whole organism of an adult</tissue>
    </source>
</reference>
<organism evidence="1 2">
    <name type="scientific">Elysia chlorotica</name>
    <name type="common">Eastern emerald elysia</name>
    <name type="synonym">Sea slug</name>
    <dbReference type="NCBI Taxonomy" id="188477"/>
    <lineage>
        <taxon>Eukaryota</taxon>
        <taxon>Metazoa</taxon>
        <taxon>Spiralia</taxon>
        <taxon>Lophotrochozoa</taxon>
        <taxon>Mollusca</taxon>
        <taxon>Gastropoda</taxon>
        <taxon>Heterobranchia</taxon>
        <taxon>Euthyneura</taxon>
        <taxon>Panpulmonata</taxon>
        <taxon>Sacoglossa</taxon>
        <taxon>Placobranchoidea</taxon>
        <taxon>Plakobranchidae</taxon>
        <taxon>Elysia</taxon>
    </lineage>
</organism>
<feature type="non-terminal residue" evidence="1">
    <location>
        <position position="1"/>
    </location>
</feature>
<keyword evidence="2" id="KW-1185">Reference proteome</keyword>
<dbReference type="AlphaFoldDB" id="A0A3S1AAA7"/>
<comment type="caution">
    <text evidence="1">The sequence shown here is derived from an EMBL/GenBank/DDBJ whole genome shotgun (WGS) entry which is preliminary data.</text>
</comment>
<dbReference type="Proteomes" id="UP000271974">
    <property type="component" value="Unassembled WGS sequence"/>
</dbReference>
<evidence type="ECO:0000313" key="2">
    <source>
        <dbReference type="Proteomes" id="UP000271974"/>
    </source>
</evidence>
<gene>
    <name evidence="1" type="ORF">EGW08_005583</name>
</gene>
<feature type="non-terminal residue" evidence="1">
    <location>
        <position position="148"/>
    </location>
</feature>
<proteinExistence type="predicted"/>
<name>A0A3S1AAA7_ELYCH</name>
<evidence type="ECO:0000313" key="1">
    <source>
        <dbReference type="EMBL" id="RUS86634.1"/>
    </source>
</evidence>
<protein>
    <submittedName>
        <fullName evidence="1">Uncharacterized protein</fullName>
    </submittedName>
</protein>
<sequence length="148" mass="14617">HRAVLACGETAAVFVLGEQGHAGEGLATGAAAVPLHVRVGLEVGAQVGPVGERAATVAAPERLLPGVCPHVPLEQPGPGESLAACGTLARQSVRADVHLEGAKGGVGLVTHLAGELLLDVQGTVELSVFAQPAARGVALAAGRALVAR</sequence>
<dbReference type="EMBL" id="RQTK01000132">
    <property type="protein sequence ID" value="RUS86634.1"/>
    <property type="molecule type" value="Genomic_DNA"/>
</dbReference>
<accession>A0A3S1AAA7</accession>